<dbReference type="Proteomes" id="UP000293846">
    <property type="component" value="Unassembled WGS sequence"/>
</dbReference>
<dbReference type="PANTHER" id="PTHR41324:SF1">
    <property type="entry name" value="DUF2232 DOMAIN-CONTAINING PROTEIN"/>
    <property type="match status" value="1"/>
</dbReference>
<proteinExistence type="predicted"/>
<feature type="transmembrane region" description="Helical" evidence="1">
    <location>
        <begin position="175"/>
        <end position="195"/>
    </location>
</feature>
<dbReference type="EMBL" id="SJTH01000039">
    <property type="protein sequence ID" value="TCJ02144.1"/>
    <property type="molecule type" value="Genomic_DNA"/>
</dbReference>
<protein>
    <submittedName>
        <fullName evidence="2">DUF2232 domain-containing protein</fullName>
    </submittedName>
</protein>
<feature type="transmembrane region" description="Helical" evidence="1">
    <location>
        <begin position="216"/>
        <end position="232"/>
    </location>
</feature>
<accession>A0A4R1AVI2</accession>
<feature type="transmembrane region" description="Helical" evidence="1">
    <location>
        <begin position="277"/>
        <end position="299"/>
    </location>
</feature>
<keyword evidence="1" id="KW-1133">Transmembrane helix</keyword>
<dbReference type="PANTHER" id="PTHR41324">
    <property type="entry name" value="MEMBRANE PROTEIN-RELATED"/>
    <property type="match status" value="1"/>
</dbReference>
<feature type="transmembrane region" description="Helical" evidence="1">
    <location>
        <begin position="56"/>
        <end position="89"/>
    </location>
</feature>
<dbReference type="Pfam" id="PF09991">
    <property type="entry name" value="DUF2232"/>
    <property type="match status" value="1"/>
</dbReference>
<dbReference type="InterPro" id="IPR018710">
    <property type="entry name" value="DUF2232"/>
</dbReference>
<reference evidence="2 3" key="1">
    <citation type="submission" date="2019-03" db="EMBL/GenBank/DDBJ databases">
        <authorList>
            <person name="Jensen L."/>
            <person name="Storgaard J."/>
            <person name="Sulaj E."/>
            <person name="Schramm A."/>
            <person name="Marshall I.P.G."/>
        </authorList>
    </citation>
    <scope>NUCLEOTIDE SEQUENCE [LARGE SCALE GENOMIC DNA]</scope>
    <source>
        <strain evidence="2 3">2017H2G3</strain>
    </source>
</reference>
<keyword evidence="3" id="KW-1185">Reference proteome</keyword>
<feature type="transmembrane region" description="Helical" evidence="1">
    <location>
        <begin position="101"/>
        <end position="123"/>
    </location>
</feature>
<organism evidence="2 3">
    <name type="scientific">Cytobacillus praedii</name>
    <dbReference type="NCBI Taxonomy" id="1742358"/>
    <lineage>
        <taxon>Bacteria</taxon>
        <taxon>Bacillati</taxon>
        <taxon>Bacillota</taxon>
        <taxon>Bacilli</taxon>
        <taxon>Bacillales</taxon>
        <taxon>Bacillaceae</taxon>
        <taxon>Cytobacillus</taxon>
    </lineage>
</organism>
<dbReference type="STRING" id="1742358.GCA_001439605_00663"/>
<sequence>MKNAHKLTEGALCLAVFAVLILMTIYIPVLGIVTNLFLAVPFILFAAKNTRMNSFVFLVAAIILSILVGTILALPLTLSYGAAGLVIGYFIQLEKSRMSTFVTATLVFLIALLVQYAASVVFFKMNLIEEFIQMMKESLDQSVAIVEALGQNVDGAVLERFDAFIKMIETLTPSLFVMTSIAAVLLIELVSFPIVKRLGVNMQQRMPLKELTFPKSILWYYLVIMLASFILKPEEGDYWYLALVNLSFILQLCMVVQGIAFLFYICDMKGIHKAVPIIATVFTFFPPILLPIVRILGIIDLGFELRKRFESKNR</sequence>
<name>A0A4R1AVI2_9BACI</name>
<dbReference type="OrthoDB" id="2987886at2"/>
<evidence type="ECO:0000313" key="3">
    <source>
        <dbReference type="Proteomes" id="UP000293846"/>
    </source>
</evidence>
<dbReference type="AlphaFoldDB" id="A0A4R1AVI2"/>
<evidence type="ECO:0000313" key="2">
    <source>
        <dbReference type="EMBL" id="TCJ02144.1"/>
    </source>
</evidence>
<evidence type="ECO:0000256" key="1">
    <source>
        <dbReference type="SAM" id="Phobius"/>
    </source>
</evidence>
<feature type="transmembrane region" description="Helical" evidence="1">
    <location>
        <begin position="238"/>
        <end position="265"/>
    </location>
</feature>
<keyword evidence="1" id="KW-0812">Transmembrane</keyword>
<gene>
    <name evidence="2" type="ORF">E0Y62_20640</name>
</gene>
<feature type="transmembrane region" description="Helical" evidence="1">
    <location>
        <begin position="12"/>
        <end position="44"/>
    </location>
</feature>
<comment type="caution">
    <text evidence="2">The sequence shown here is derived from an EMBL/GenBank/DDBJ whole genome shotgun (WGS) entry which is preliminary data.</text>
</comment>
<dbReference type="RefSeq" id="WP_057768001.1">
    <property type="nucleotide sequence ID" value="NZ_LMBX01000040.1"/>
</dbReference>
<keyword evidence="1" id="KW-0472">Membrane</keyword>